<accession>A0A9P6H0D4</accession>
<keyword evidence="3" id="KW-0687">Ribonucleoprotein</keyword>
<name>A0A9P6H0D4_9MICR</name>
<dbReference type="Proteomes" id="UP000740883">
    <property type="component" value="Unassembled WGS sequence"/>
</dbReference>
<proteinExistence type="predicted"/>
<comment type="caution">
    <text evidence="3">The sequence shown here is derived from an EMBL/GenBank/DDBJ whole genome shotgun (WGS) entry which is preliminary data.</text>
</comment>
<protein>
    <submittedName>
        <fullName evidence="3">U1 small nuclear ribonucleoprotein A</fullName>
    </submittedName>
</protein>
<dbReference type="GO" id="GO:1990904">
    <property type="term" value="C:ribonucleoprotein complex"/>
    <property type="evidence" value="ECO:0007669"/>
    <property type="project" value="UniProtKB-KW"/>
</dbReference>
<evidence type="ECO:0000259" key="2">
    <source>
        <dbReference type="PROSITE" id="PS50102"/>
    </source>
</evidence>
<dbReference type="InterPro" id="IPR000504">
    <property type="entry name" value="RRM_dom"/>
</dbReference>
<dbReference type="AlphaFoldDB" id="A0A9P6H0D4"/>
<sequence>MLTLYIYNLNYKLPLRHLKTELTNLFTRVVRDVKIKMSSKHPGEAWAKFKNEKDLKTVIFLYNGFYFLDRKLKIEIAKKEKENERRSIIIKNVEPESYLKIQSTLKDLEFRYVEVKKVLFVDSEDCEGVLKILKGAEDLKGCVFEYSK</sequence>
<evidence type="ECO:0000256" key="1">
    <source>
        <dbReference type="PROSITE-ProRule" id="PRU00176"/>
    </source>
</evidence>
<gene>
    <name evidence="3" type="primary">U1A</name>
    <name evidence="3" type="ORF">NGRA_0430</name>
</gene>
<keyword evidence="4" id="KW-1185">Reference proteome</keyword>
<dbReference type="EMBL" id="SBJO01000015">
    <property type="protein sequence ID" value="KAF9764585.1"/>
    <property type="molecule type" value="Genomic_DNA"/>
</dbReference>
<dbReference type="InterPro" id="IPR035979">
    <property type="entry name" value="RBD_domain_sf"/>
</dbReference>
<dbReference type="GO" id="GO:0003723">
    <property type="term" value="F:RNA binding"/>
    <property type="evidence" value="ECO:0007669"/>
    <property type="project" value="UniProtKB-UniRule"/>
</dbReference>
<dbReference type="OrthoDB" id="266020at2759"/>
<keyword evidence="1" id="KW-0694">RNA-binding</keyword>
<feature type="domain" description="RRM" evidence="2">
    <location>
        <begin position="2"/>
        <end position="79"/>
    </location>
</feature>
<dbReference type="PROSITE" id="PS50102">
    <property type="entry name" value="RRM"/>
    <property type="match status" value="1"/>
</dbReference>
<reference evidence="3 4" key="1">
    <citation type="journal article" date="2020" name="Genome Biol. Evol.">
        <title>Comparative genomics of strictly vertically transmitted, feminizing microsporidia endosymbionts of amphipod crustaceans.</title>
        <authorList>
            <person name="Cormier A."/>
            <person name="Chebbi M.A."/>
            <person name="Giraud I."/>
            <person name="Wattier R."/>
            <person name="Teixeira M."/>
            <person name="Gilbert C."/>
            <person name="Rigaud T."/>
            <person name="Cordaux R."/>
        </authorList>
    </citation>
    <scope>NUCLEOTIDE SEQUENCE [LARGE SCALE GENOMIC DNA]</scope>
    <source>
        <strain evidence="3 4">Ou3-Ou53</strain>
    </source>
</reference>
<dbReference type="Gene3D" id="3.30.70.330">
    <property type="match status" value="1"/>
</dbReference>
<dbReference type="SMART" id="SM00360">
    <property type="entry name" value="RRM"/>
    <property type="match status" value="1"/>
</dbReference>
<dbReference type="InterPro" id="IPR012677">
    <property type="entry name" value="Nucleotide-bd_a/b_plait_sf"/>
</dbReference>
<organism evidence="3 4">
    <name type="scientific">Nosema granulosis</name>
    <dbReference type="NCBI Taxonomy" id="83296"/>
    <lineage>
        <taxon>Eukaryota</taxon>
        <taxon>Fungi</taxon>
        <taxon>Fungi incertae sedis</taxon>
        <taxon>Microsporidia</taxon>
        <taxon>Nosematidae</taxon>
        <taxon>Nosema</taxon>
    </lineage>
</organism>
<dbReference type="SUPFAM" id="SSF54928">
    <property type="entry name" value="RNA-binding domain, RBD"/>
    <property type="match status" value="1"/>
</dbReference>
<evidence type="ECO:0000313" key="3">
    <source>
        <dbReference type="EMBL" id="KAF9764585.1"/>
    </source>
</evidence>
<evidence type="ECO:0000313" key="4">
    <source>
        <dbReference type="Proteomes" id="UP000740883"/>
    </source>
</evidence>